<dbReference type="Pfam" id="PF20684">
    <property type="entry name" value="Fung_rhodopsin"/>
    <property type="match status" value="1"/>
</dbReference>
<dbReference type="Proteomes" id="UP001152607">
    <property type="component" value="Unassembled WGS sequence"/>
</dbReference>
<proteinExistence type="inferred from homology"/>
<keyword evidence="4 6" id="KW-0472">Membrane</keyword>
<dbReference type="InterPro" id="IPR052337">
    <property type="entry name" value="SAT4-like"/>
</dbReference>
<evidence type="ECO:0000313" key="9">
    <source>
        <dbReference type="Proteomes" id="UP001152607"/>
    </source>
</evidence>
<comment type="caution">
    <text evidence="8">The sequence shown here is derived from an EMBL/GenBank/DDBJ whole genome shotgun (WGS) entry which is preliminary data.</text>
</comment>
<feature type="transmembrane region" description="Helical" evidence="6">
    <location>
        <begin position="97"/>
        <end position="120"/>
    </location>
</feature>
<dbReference type="AlphaFoldDB" id="A0A9W4XLP8"/>
<feature type="transmembrane region" description="Helical" evidence="6">
    <location>
        <begin position="218"/>
        <end position="235"/>
    </location>
</feature>
<feature type="transmembrane region" description="Helical" evidence="6">
    <location>
        <begin position="132"/>
        <end position="155"/>
    </location>
</feature>
<reference evidence="8" key="1">
    <citation type="submission" date="2023-01" db="EMBL/GenBank/DDBJ databases">
        <authorList>
            <person name="Van Ghelder C."/>
            <person name="Rancurel C."/>
        </authorList>
    </citation>
    <scope>NUCLEOTIDE SEQUENCE</scope>
    <source>
        <strain evidence="8">CNCM I-4278</strain>
    </source>
</reference>
<dbReference type="PANTHER" id="PTHR33048:SF146">
    <property type="entry name" value="INTEGRAL MEMBRANE PROTEIN"/>
    <property type="match status" value="1"/>
</dbReference>
<dbReference type="OrthoDB" id="3934549at2759"/>
<evidence type="ECO:0000256" key="4">
    <source>
        <dbReference type="ARBA" id="ARBA00023136"/>
    </source>
</evidence>
<keyword evidence="9" id="KW-1185">Reference proteome</keyword>
<evidence type="ECO:0000313" key="8">
    <source>
        <dbReference type="EMBL" id="CAI6336589.1"/>
    </source>
</evidence>
<comment type="subcellular location">
    <subcellularLocation>
        <location evidence="1">Membrane</location>
        <topology evidence="1">Multi-pass membrane protein</topology>
    </subcellularLocation>
</comment>
<evidence type="ECO:0000256" key="2">
    <source>
        <dbReference type="ARBA" id="ARBA00022692"/>
    </source>
</evidence>
<feature type="transmembrane region" description="Helical" evidence="6">
    <location>
        <begin position="184"/>
        <end position="206"/>
    </location>
</feature>
<evidence type="ECO:0000256" key="5">
    <source>
        <dbReference type="ARBA" id="ARBA00038359"/>
    </source>
</evidence>
<evidence type="ECO:0000256" key="1">
    <source>
        <dbReference type="ARBA" id="ARBA00004141"/>
    </source>
</evidence>
<comment type="similarity">
    <text evidence="5">Belongs to the SAT4 family.</text>
</comment>
<sequence>MAEVPPPLPQPAGGDVDRVAPFLAIYWVEVFFAILIVCLRMWARHVIRNFGPDDWVMLFTLFMQIVLAGFVTRYALIGGTKHLYYLKPEEMTEILRWSYIFQCWGIMAVAPAKVSVGLLINRLIRPFYGWRYWVMWISLALMVILSVLDSIFTYVQCNPAEALWNKSITDAKCWDPSIQANISIAHGAYSVFCDGLLAFIPVTLLWKIQMPVKRRVGLSILLGLGLFAAVAGSIKTSKLAKLGARSDLTWEMYDLIIWAGTENFVVLFCGCIPPLKPLWDQLGGRGGSLLNSFHVSWRGTKITEDESLVSEQNHSLGALAGSKKSSMSVDNVYALPKRSV</sequence>
<dbReference type="EMBL" id="CAOQHR010000006">
    <property type="protein sequence ID" value="CAI6336589.1"/>
    <property type="molecule type" value="Genomic_DNA"/>
</dbReference>
<feature type="transmembrane region" description="Helical" evidence="6">
    <location>
        <begin position="20"/>
        <end position="43"/>
    </location>
</feature>
<keyword evidence="3 6" id="KW-1133">Transmembrane helix</keyword>
<evidence type="ECO:0000256" key="3">
    <source>
        <dbReference type="ARBA" id="ARBA00022989"/>
    </source>
</evidence>
<name>A0A9W4XLP8_9PLEO</name>
<feature type="transmembrane region" description="Helical" evidence="6">
    <location>
        <begin position="55"/>
        <end position="77"/>
    </location>
</feature>
<keyword evidence="2 6" id="KW-0812">Transmembrane</keyword>
<dbReference type="GO" id="GO:0016020">
    <property type="term" value="C:membrane"/>
    <property type="evidence" value="ECO:0007669"/>
    <property type="project" value="UniProtKB-SubCell"/>
</dbReference>
<dbReference type="InterPro" id="IPR049326">
    <property type="entry name" value="Rhodopsin_dom_fungi"/>
</dbReference>
<gene>
    <name evidence="8" type="ORF">PDIGIT_LOCUS9692</name>
</gene>
<evidence type="ECO:0000256" key="6">
    <source>
        <dbReference type="SAM" id="Phobius"/>
    </source>
</evidence>
<evidence type="ECO:0000259" key="7">
    <source>
        <dbReference type="Pfam" id="PF20684"/>
    </source>
</evidence>
<feature type="domain" description="Rhodopsin" evidence="7">
    <location>
        <begin position="39"/>
        <end position="279"/>
    </location>
</feature>
<organism evidence="8 9">
    <name type="scientific">Periconia digitata</name>
    <dbReference type="NCBI Taxonomy" id="1303443"/>
    <lineage>
        <taxon>Eukaryota</taxon>
        <taxon>Fungi</taxon>
        <taxon>Dikarya</taxon>
        <taxon>Ascomycota</taxon>
        <taxon>Pezizomycotina</taxon>
        <taxon>Dothideomycetes</taxon>
        <taxon>Pleosporomycetidae</taxon>
        <taxon>Pleosporales</taxon>
        <taxon>Massarineae</taxon>
        <taxon>Periconiaceae</taxon>
        <taxon>Periconia</taxon>
    </lineage>
</organism>
<dbReference type="PANTHER" id="PTHR33048">
    <property type="entry name" value="PTH11-LIKE INTEGRAL MEMBRANE PROTEIN (AFU_ORTHOLOGUE AFUA_5G11245)"/>
    <property type="match status" value="1"/>
</dbReference>
<accession>A0A9W4XLP8</accession>
<protein>
    <recommendedName>
        <fullName evidence="7">Rhodopsin domain-containing protein</fullName>
    </recommendedName>
</protein>